<protein>
    <submittedName>
        <fullName evidence="1">Uncharacterized protein</fullName>
    </submittedName>
</protein>
<sequence length="145" mass="17031">MQLWLMDELVTPISARMEFHFAEWMNEKLGLTVKMLSGFLEKKIVSLQGKDIDSRNFDKVASLVDLIVSLDEKMLSHDWLKVWANNRFWDTWRKLKLELKSDKAWIHDDIKEIDLNKDTEASILTQDKTTRLHGIVNLLSKSCRV</sequence>
<evidence type="ECO:0000313" key="2">
    <source>
        <dbReference type="Proteomes" id="UP001057402"/>
    </source>
</evidence>
<comment type="caution">
    <text evidence="1">The sequence shown here is derived from an EMBL/GenBank/DDBJ whole genome shotgun (WGS) entry which is preliminary data.</text>
</comment>
<accession>A0ACB9NW00</accession>
<organism evidence="1 2">
    <name type="scientific">Melastoma candidum</name>
    <dbReference type="NCBI Taxonomy" id="119954"/>
    <lineage>
        <taxon>Eukaryota</taxon>
        <taxon>Viridiplantae</taxon>
        <taxon>Streptophyta</taxon>
        <taxon>Embryophyta</taxon>
        <taxon>Tracheophyta</taxon>
        <taxon>Spermatophyta</taxon>
        <taxon>Magnoliopsida</taxon>
        <taxon>eudicotyledons</taxon>
        <taxon>Gunneridae</taxon>
        <taxon>Pentapetalae</taxon>
        <taxon>rosids</taxon>
        <taxon>malvids</taxon>
        <taxon>Myrtales</taxon>
        <taxon>Melastomataceae</taxon>
        <taxon>Melastomatoideae</taxon>
        <taxon>Melastomateae</taxon>
        <taxon>Melastoma</taxon>
    </lineage>
</organism>
<keyword evidence="2" id="KW-1185">Reference proteome</keyword>
<evidence type="ECO:0000313" key="1">
    <source>
        <dbReference type="EMBL" id="KAI4340492.1"/>
    </source>
</evidence>
<name>A0ACB9NW00_9MYRT</name>
<dbReference type="Proteomes" id="UP001057402">
    <property type="component" value="Chromosome 7"/>
</dbReference>
<proteinExistence type="predicted"/>
<reference evidence="2" key="1">
    <citation type="journal article" date="2023" name="Front. Plant Sci.">
        <title>Chromosomal-level genome assembly of Melastoma candidum provides insights into trichome evolution.</title>
        <authorList>
            <person name="Zhong Y."/>
            <person name="Wu W."/>
            <person name="Sun C."/>
            <person name="Zou P."/>
            <person name="Liu Y."/>
            <person name="Dai S."/>
            <person name="Zhou R."/>
        </authorList>
    </citation>
    <scope>NUCLEOTIDE SEQUENCE [LARGE SCALE GENOMIC DNA]</scope>
</reference>
<gene>
    <name evidence="1" type="ORF">MLD38_025320</name>
</gene>
<dbReference type="EMBL" id="CM042886">
    <property type="protein sequence ID" value="KAI4340492.1"/>
    <property type="molecule type" value="Genomic_DNA"/>
</dbReference>